<dbReference type="AlphaFoldDB" id="C0EGC8"/>
<gene>
    <name evidence="2" type="ORF">CLOSTMETH_02921</name>
</gene>
<reference evidence="2 3" key="1">
    <citation type="submission" date="2009-01" db="EMBL/GenBank/DDBJ databases">
        <authorList>
            <person name="Fulton L."/>
            <person name="Clifton S."/>
            <person name="Fulton B."/>
            <person name="Xu J."/>
            <person name="Minx P."/>
            <person name="Pepin K.H."/>
            <person name="Johnson M."/>
            <person name="Bhonagiri V."/>
            <person name="Nash W.E."/>
            <person name="Mardis E.R."/>
            <person name="Wilson R.K."/>
        </authorList>
    </citation>
    <scope>NUCLEOTIDE SEQUENCE [LARGE SCALE GENOMIC DNA]</scope>
    <source>
        <strain evidence="2 3">DSM 5476</strain>
    </source>
</reference>
<keyword evidence="1" id="KW-1133">Transmembrane helix</keyword>
<accession>C0EGC8</accession>
<dbReference type="HOGENOM" id="CLU_1479622_0_0_9"/>
<evidence type="ECO:0008006" key="4">
    <source>
        <dbReference type="Google" id="ProtNLM"/>
    </source>
</evidence>
<organism evidence="2 3">
    <name type="scientific">[Clostridium] methylpentosum DSM 5476</name>
    <dbReference type="NCBI Taxonomy" id="537013"/>
    <lineage>
        <taxon>Bacteria</taxon>
        <taxon>Bacillati</taxon>
        <taxon>Bacillota</taxon>
        <taxon>Clostridia</taxon>
        <taxon>Eubacteriales</taxon>
        <taxon>Oscillospiraceae</taxon>
        <taxon>Oscillospiraceae incertae sedis</taxon>
    </lineage>
</organism>
<name>C0EGC8_9FIRM</name>
<proteinExistence type="predicted"/>
<keyword evidence="3" id="KW-1185">Reference proteome</keyword>
<comment type="caution">
    <text evidence="2">The sequence shown here is derived from an EMBL/GenBank/DDBJ whole genome shotgun (WGS) entry which is preliminary data.</text>
</comment>
<protein>
    <recommendedName>
        <fullName evidence="4">DUF2812 domain-containing protein</fullName>
    </recommendedName>
</protein>
<dbReference type="EMBL" id="ACEC01000101">
    <property type="protein sequence ID" value="EEG29459.1"/>
    <property type="molecule type" value="Genomic_DNA"/>
</dbReference>
<reference evidence="2 3" key="2">
    <citation type="submission" date="2009-02" db="EMBL/GenBank/DDBJ databases">
        <title>Draft genome sequence of Clostridium methylpentosum (DSM 5476).</title>
        <authorList>
            <person name="Sudarsanam P."/>
            <person name="Ley R."/>
            <person name="Guruge J."/>
            <person name="Turnbaugh P.J."/>
            <person name="Mahowald M."/>
            <person name="Liep D."/>
            <person name="Gordon J."/>
        </authorList>
    </citation>
    <scope>NUCLEOTIDE SEQUENCE [LARGE SCALE GENOMIC DNA]</scope>
    <source>
        <strain evidence="2 3">DSM 5476</strain>
    </source>
</reference>
<keyword evidence="1" id="KW-0472">Membrane</keyword>
<evidence type="ECO:0000313" key="3">
    <source>
        <dbReference type="Proteomes" id="UP000003340"/>
    </source>
</evidence>
<feature type="transmembrane region" description="Helical" evidence="1">
    <location>
        <begin position="151"/>
        <end position="175"/>
    </location>
</feature>
<sequence length="182" mass="21654">MNVIKYKLKFITYANLSDCEEWLSFMESEGWELLKLYCIVLGFCCFKFIKRKPKKVKFIFVKPIQSARYGFYKKYMVNLIKQLNSKYSCQTVDNTSANLSLMRIKNGDQQLAEYQNKRNIELIPLVRQSLIFFTVMRLGGIYLTYRYQTFGIYALSFFFFIGFIYNSIILLRLTLSLKINKL</sequence>
<feature type="transmembrane region" description="Helical" evidence="1">
    <location>
        <begin position="125"/>
        <end position="145"/>
    </location>
</feature>
<dbReference type="STRING" id="537013.CLOSTMETH_02921"/>
<keyword evidence="1" id="KW-0812">Transmembrane</keyword>
<evidence type="ECO:0000313" key="2">
    <source>
        <dbReference type="EMBL" id="EEG29459.1"/>
    </source>
</evidence>
<dbReference type="Proteomes" id="UP000003340">
    <property type="component" value="Unassembled WGS sequence"/>
</dbReference>
<evidence type="ECO:0000256" key="1">
    <source>
        <dbReference type="SAM" id="Phobius"/>
    </source>
</evidence>